<reference evidence="3" key="1">
    <citation type="submission" date="2022-06" db="EMBL/GenBank/DDBJ databases">
        <authorList>
            <person name="Ping M."/>
        </authorList>
    </citation>
    <scope>NUCLEOTIDE SEQUENCE</scope>
    <source>
        <strain evidence="3">JCM11759T</strain>
    </source>
</reference>
<organism evidence="3 4">
    <name type="scientific">Nocardiopsis exhalans</name>
    <dbReference type="NCBI Taxonomy" id="163604"/>
    <lineage>
        <taxon>Bacteria</taxon>
        <taxon>Bacillati</taxon>
        <taxon>Actinomycetota</taxon>
        <taxon>Actinomycetes</taxon>
        <taxon>Streptosporangiales</taxon>
        <taxon>Nocardiopsidaceae</taxon>
        <taxon>Nocardiopsis</taxon>
    </lineage>
</organism>
<dbReference type="Pfam" id="PF05305">
    <property type="entry name" value="DUF732"/>
    <property type="match status" value="1"/>
</dbReference>
<gene>
    <name evidence="3" type="ORF">NE857_31525</name>
</gene>
<proteinExistence type="predicted"/>
<feature type="chain" id="PRO_5045189282" evidence="1">
    <location>
        <begin position="19"/>
        <end position="109"/>
    </location>
</feature>
<dbReference type="PROSITE" id="PS51257">
    <property type="entry name" value="PROKAR_LIPOPROTEIN"/>
    <property type="match status" value="1"/>
</dbReference>
<evidence type="ECO:0000259" key="2">
    <source>
        <dbReference type="Pfam" id="PF05305"/>
    </source>
</evidence>
<sequence>MRALTATLAALALTAATACGNSGPDLPEHEQAFLDALYEDAKQAGSGIHGLGDQDNLDLGYAVCEDLADGMAPTDVVASLQPAGEETPISKVASSLVGHADVYLCDTDE</sequence>
<feature type="signal peptide" evidence="1">
    <location>
        <begin position="1"/>
        <end position="18"/>
    </location>
</feature>
<dbReference type="RefSeq" id="WP_254418902.1">
    <property type="nucleotide sequence ID" value="NZ_CP099837.1"/>
</dbReference>
<dbReference type="EMBL" id="CP099837">
    <property type="protein sequence ID" value="USY19710.1"/>
    <property type="molecule type" value="Genomic_DNA"/>
</dbReference>
<dbReference type="Proteomes" id="UP001055940">
    <property type="component" value="Chromosome"/>
</dbReference>
<accession>A0ABY5D6X3</accession>
<evidence type="ECO:0000313" key="4">
    <source>
        <dbReference type="Proteomes" id="UP001055940"/>
    </source>
</evidence>
<keyword evidence="1" id="KW-0732">Signal</keyword>
<protein>
    <submittedName>
        <fullName evidence="3">DUF732 domain-containing protein</fullName>
    </submittedName>
</protein>
<evidence type="ECO:0000256" key="1">
    <source>
        <dbReference type="SAM" id="SignalP"/>
    </source>
</evidence>
<name>A0ABY5D6X3_9ACTN</name>
<evidence type="ECO:0000313" key="3">
    <source>
        <dbReference type="EMBL" id="USY19710.1"/>
    </source>
</evidence>
<keyword evidence="4" id="KW-1185">Reference proteome</keyword>
<feature type="domain" description="DUF732" evidence="2">
    <location>
        <begin position="30"/>
        <end position="105"/>
    </location>
</feature>
<dbReference type="InterPro" id="IPR007969">
    <property type="entry name" value="DUF732"/>
</dbReference>